<keyword evidence="3" id="KW-1185">Reference proteome</keyword>
<accession>A0ABU8G7Y1</accession>
<feature type="compositionally biased region" description="Pro residues" evidence="1">
    <location>
        <begin position="19"/>
        <end position="30"/>
    </location>
</feature>
<gene>
    <name evidence="2" type="ORF">WB403_08950</name>
</gene>
<sequence length="229" mass="23591">MSSSADTAPDAAPVGLPTTDPPTTDPPPAGSAPAGSAPVGWDEFEPRPVPEGAEAADPVSPGREMAALLQRYWSDLQHEGNRVRKETAAARQVLIELAVHVARLEQLARAAAGPLEAAGDRSLGRRLAVAGKQVLEPLHTAGITTRDPVGEPYESVADVVDIAGWRYGPEFTAEVVAETVEPIVLDRGTVVRLGQVIMGAPSGAPADEAGDTEDTVAAADAAQDAGDDV</sequence>
<evidence type="ECO:0000313" key="3">
    <source>
        <dbReference type="Proteomes" id="UP001365781"/>
    </source>
</evidence>
<dbReference type="EMBL" id="JBBAYM010000004">
    <property type="protein sequence ID" value="MEI5609291.1"/>
    <property type="molecule type" value="Genomic_DNA"/>
</dbReference>
<dbReference type="RefSeq" id="WP_336540822.1">
    <property type="nucleotide sequence ID" value="NZ_JBBAYL010000001.1"/>
</dbReference>
<feature type="region of interest" description="Disordered" evidence="1">
    <location>
        <begin position="1"/>
        <end position="60"/>
    </location>
</feature>
<organism evidence="2 3">
    <name type="scientific">Streptomyces brasiliscabiei</name>
    <dbReference type="NCBI Taxonomy" id="2736302"/>
    <lineage>
        <taxon>Bacteria</taxon>
        <taxon>Bacillati</taxon>
        <taxon>Actinomycetota</taxon>
        <taxon>Actinomycetes</taxon>
        <taxon>Kitasatosporales</taxon>
        <taxon>Streptomycetaceae</taxon>
        <taxon>Streptomyces</taxon>
    </lineage>
</organism>
<evidence type="ECO:0008006" key="4">
    <source>
        <dbReference type="Google" id="ProtNLM"/>
    </source>
</evidence>
<reference evidence="2 3" key="1">
    <citation type="submission" date="2024-03" db="EMBL/GenBank/DDBJ databases">
        <title>First Report of Pectobacterium brasiliscabiei causing potato scab in china.</title>
        <authorList>
            <person name="Handique U."/>
        </authorList>
    </citation>
    <scope>NUCLEOTIDE SEQUENCE [LARGE SCALE GENOMIC DNA]</scope>
    <source>
        <strain evidence="2 3">ZRIMU1503</strain>
    </source>
</reference>
<feature type="region of interest" description="Disordered" evidence="1">
    <location>
        <begin position="201"/>
        <end position="229"/>
    </location>
</feature>
<proteinExistence type="predicted"/>
<evidence type="ECO:0000313" key="2">
    <source>
        <dbReference type="EMBL" id="MEI5609291.1"/>
    </source>
</evidence>
<dbReference type="Proteomes" id="UP001365781">
    <property type="component" value="Unassembled WGS sequence"/>
</dbReference>
<evidence type="ECO:0000256" key="1">
    <source>
        <dbReference type="SAM" id="MobiDB-lite"/>
    </source>
</evidence>
<name>A0ABU8G7Y1_9ACTN</name>
<protein>
    <recommendedName>
        <fullName evidence="4">Nucleotide exchange factor GrpE</fullName>
    </recommendedName>
</protein>
<feature type="compositionally biased region" description="Low complexity" evidence="1">
    <location>
        <begin position="1"/>
        <end position="18"/>
    </location>
</feature>
<feature type="compositionally biased region" description="Low complexity" evidence="1">
    <location>
        <begin position="215"/>
        <end position="229"/>
    </location>
</feature>
<comment type="caution">
    <text evidence="2">The sequence shown here is derived from an EMBL/GenBank/DDBJ whole genome shotgun (WGS) entry which is preliminary data.</text>
</comment>